<sequence>MERAQNQIIIIGTGNIAHNLGLHLKRCNQEIKGVWGRDISKAKKLSQKLESSCLTDLNKIQSDDLAIICVSDVAIATVLSQINIETAVAYTSGSVKLNDLPQREKIGVLYPLQTFSKNRNIDISNVPFLIESENEHFKNELIALAETLSSKVIEANSDERYNIHIAAVMVNNFTNFLYYLSEKQMREHQLDFDLLLPLIRETVNKLDELSPAEAQTGPAKRGDKNIIEQHLKSIQDQDTQKVYRLMSELIQKK</sequence>
<proteinExistence type="predicted"/>
<dbReference type="PANTHER" id="PTHR40459">
    <property type="entry name" value="CONSERVED HYPOTHETICAL ALANINE AND LEUCINE RICH PROTEIN"/>
    <property type="match status" value="1"/>
</dbReference>
<dbReference type="SUPFAM" id="SSF51735">
    <property type="entry name" value="NAD(P)-binding Rossmann-fold domains"/>
    <property type="match status" value="1"/>
</dbReference>
<dbReference type="Pfam" id="PF10728">
    <property type="entry name" value="DUF2520"/>
    <property type="match status" value="1"/>
</dbReference>
<evidence type="ECO:0000259" key="2">
    <source>
        <dbReference type="Pfam" id="PF10728"/>
    </source>
</evidence>
<feature type="domain" description="DUF2520" evidence="2">
    <location>
        <begin position="126"/>
        <end position="248"/>
    </location>
</feature>
<dbReference type="InterPro" id="IPR037108">
    <property type="entry name" value="TM1727-like_C_sf"/>
</dbReference>
<dbReference type="Gene3D" id="1.10.1040.20">
    <property type="entry name" value="ProC-like, C-terminal domain"/>
    <property type="match status" value="1"/>
</dbReference>
<evidence type="ECO:0000313" key="4">
    <source>
        <dbReference type="Proteomes" id="UP000257127"/>
    </source>
</evidence>
<evidence type="ECO:0000259" key="1">
    <source>
        <dbReference type="Pfam" id="PF03807"/>
    </source>
</evidence>
<dbReference type="Pfam" id="PF03807">
    <property type="entry name" value="F420_oxidored"/>
    <property type="match status" value="1"/>
</dbReference>
<reference evidence="3 4" key="1">
    <citation type="submission" date="2018-08" db="EMBL/GenBank/DDBJ databases">
        <title>The draft genome squence of Brumimicrobium sp. N62.</title>
        <authorList>
            <person name="Du Z.-J."/>
            <person name="Luo H.-R."/>
        </authorList>
    </citation>
    <scope>NUCLEOTIDE SEQUENCE [LARGE SCALE GENOMIC DNA]</scope>
    <source>
        <strain evidence="3 4">N62</strain>
    </source>
</reference>
<dbReference type="OrthoDB" id="9810755at2"/>
<gene>
    <name evidence="3" type="ORF">DXU93_06730</name>
</gene>
<protein>
    <submittedName>
        <fullName evidence="3">DUF2520 domain-containing protein</fullName>
    </submittedName>
</protein>
<dbReference type="InterPro" id="IPR008927">
    <property type="entry name" value="6-PGluconate_DH-like_C_sf"/>
</dbReference>
<dbReference type="Proteomes" id="UP000257127">
    <property type="component" value="Unassembled WGS sequence"/>
</dbReference>
<organism evidence="3 4">
    <name type="scientific">Brumimicrobium aurantiacum</name>
    <dbReference type="NCBI Taxonomy" id="1737063"/>
    <lineage>
        <taxon>Bacteria</taxon>
        <taxon>Pseudomonadati</taxon>
        <taxon>Bacteroidota</taxon>
        <taxon>Flavobacteriia</taxon>
        <taxon>Flavobacteriales</taxon>
        <taxon>Crocinitomicaceae</taxon>
        <taxon>Brumimicrobium</taxon>
    </lineage>
</organism>
<dbReference type="Gene3D" id="3.40.50.720">
    <property type="entry name" value="NAD(P)-binding Rossmann-like Domain"/>
    <property type="match status" value="1"/>
</dbReference>
<dbReference type="InterPro" id="IPR018931">
    <property type="entry name" value="DUF2520"/>
</dbReference>
<dbReference type="RefSeq" id="WP_116880512.1">
    <property type="nucleotide sequence ID" value="NZ_QURB01000003.1"/>
</dbReference>
<dbReference type="SUPFAM" id="SSF48179">
    <property type="entry name" value="6-phosphogluconate dehydrogenase C-terminal domain-like"/>
    <property type="match status" value="1"/>
</dbReference>
<accession>A0A3E1EYR0</accession>
<feature type="domain" description="Pyrroline-5-carboxylate reductase catalytic N-terminal" evidence="1">
    <location>
        <begin position="8"/>
        <end position="82"/>
    </location>
</feature>
<dbReference type="PANTHER" id="PTHR40459:SF1">
    <property type="entry name" value="CONSERVED HYPOTHETICAL ALANINE AND LEUCINE RICH PROTEIN"/>
    <property type="match status" value="1"/>
</dbReference>
<dbReference type="InterPro" id="IPR036291">
    <property type="entry name" value="NAD(P)-bd_dom_sf"/>
</dbReference>
<dbReference type="AlphaFoldDB" id="A0A3E1EYR0"/>
<dbReference type="InterPro" id="IPR028939">
    <property type="entry name" value="P5C_Rdtase_cat_N"/>
</dbReference>
<comment type="caution">
    <text evidence="3">The sequence shown here is derived from an EMBL/GenBank/DDBJ whole genome shotgun (WGS) entry which is preliminary data.</text>
</comment>
<keyword evidence="4" id="KW-1185">Reference proteome</keyword>
<evidence type="ECO:0000313" key="3">
    <source>
        <dbReference type="EMBL" id="RFC54678.1"/>
    </source>
</evidence>
<dbReference type="EMBL" id="QURB01000003">
    <property type="protein sequence ID" value="RFC54678.1"/>
    <property type="molecule type" value="Genomic_DNA"/>
</dbReference>
<name>A0A3E1EYR0_9FLAO</name>